<proteinExistence type="predicted"/>
<evidence type="ECO:0008006" key="5">
    <source>
        <dbReference type="Google" id="ProtNLM"/>
    </source>
</evidence>
<sequence>MLKYSLARVGLFVVVAAILIAVPIQLNPLLKLMIAVIVSALLALFLLRGMRDQVAQQMAGTAQRRADEKARLRSALAGDGDRAETVEDRKDGEERKGTDTP</sequence>
<protein>
    <recommendedName>
        <fullName evidence="5">DUF4229 domain-containing protein</fullName>
    </recommendedName>
</protein>
<keyword evidence="2" id="KW-0472">Membrane</keyword>
<organism evidence="3 4">
    <name type="scientific">Planosporangium flavigriseum</name>
    <dbReference type="NCBI Taxonomy" id="373681"/>
    <lineage>
        <taxon>Bacteria</taxon>
        <taxon>Bacillati</taxon>
        <taxon>Actinomycetota</taxon>
        <taxon>Actinomycetes</taxon>
        <taxon>Micromonosporales</taxon>
        <taxon>Micromonosporaceae</taxon>
        <taxon>Planosporangium</taxon>
    </lineage>
</organism>
<evidence type="ECO:0000256" key="1">
    <source>
        <dbReference type="SAM" id="MobiDB-lite"/>
    </source>
</evidence>
<feature type="transmembrane region" description="Helical" evidence="2">
    <location>
        <begin position="7"/>
        <end position="26"/>
    </location>
</feature>
<dbReference type="InterPro" id="IPR025323">
    <property type="entry name" value="DUF4229"/>
</dbReference>
<dbReference type="RefSeq" id="WP_205861208.1">
    <property type="nucleotide sequence ID" value="NZ_BAAAQJ010000008.1"/>
</dbReference>
<evidence type="ECO:0000256" key="2">
    <source>
        <dbReference type="SAM" id="Phobius"/>
    </source>
</evidence>
<reference evidence="3" key="1">
    <citation type="submission" date="2021-01" db="EMBL/GenBank/DDBJ databases">
        <title>Whole genome shotgun sequence of Planosporangium flavigriseum NBRC 105377.</title>
        <authorList>
            <person name="Komaki H."/>
            <person name="Tamura T."/>
        </authorList>
    </citation>
    <scope>NUCLEOTIDE SEQUENCE</scope>
    <source>
        <strain evidence="3">NBRC 105377</strain>
    </source>
</reference>
<gene>
    <name evidence="3" type="ORF">Pfl04_22810</name>
</gene>
<dbReference type="Pfam" id="PF14012">
    <property type="entry name" value="DUF4229"/>
    <property type="match status" value="1"/>
</dbReference>
<keyword evidence="2" id="KW-1133">Transmembrane helix</keyword>
<name>A0A8J3PLJ1_9ACTN</name>
<evidence type="ECO:0000313" key="4">
    <source>
        <dbReference type="Proteomes" id="UP000653674"/>
    </source>
</evidence>
<keyword evidence="4" id="KW-1185">Reference proteome</keyword>
<accession>A0A8J3PLJ1</accession>
<feature type="region of interest" description="Disordered" evidence="1">
    <location>
        <begin position="73"/>
        <end position="101"/>
    </location>
</feature>
<feature type="compositionally biased region" description="Basic and acidic residues" evidence="1">
    <location>
        <begin position="79"/>
        <end position="101"/>
    </location>
</feature>
<feature type="transmembrane region" description="Helical" evidence="2">
    <location>
        <begin position="32"/>
        <end position="50"/>
    </location>
</feature>
<evidence type="ECO:0000313" key="3">
    <source>
        <dbReference type="EMBL" id="GIG73877.1"/>
    </source>
</evidence>
<dbReference type="AlphaFoldDB" id="A0A8J3PLJ1"/>
<comment type="caution">
    <text evidence="3">The sequence shown here is derived from an EMBL/GenBank/DDBJ whole genome shotgun (WGS) entry which is preliminary data.</text>
</comment>
<dbReference type="EMBL" id="BONU01000012">
    <property type="protein sequence ID" value="GIG73877.1"/>
    <property type="molecule type" value="Genomic_DNA"/>
</dbReference>
<dbReference type="Proteomes" id="UP000653674">
    <property type="component" value="Unassembled WGS sequence"/>
</dbReference>
<keyword evidence="2" id="KW-0812">Transmembrane</keyword>